<protein>
    <submittedName>
        <fullName evidence="1">Uncharacterized protein</fullName>
    </submittedName>
</protein>
<proteinExistence type="predicted"/>
<accession>A0ABY3SP79</accession>
<evidence type="ECO:0000313" key="2">
    <source>
        <dbReference type="Proteomes" id="UP001649230"/>
    </source>
</evidence>
<gene>
    <name evidence="1" type="ORF">L0M14_12095</name>
</gene>
<dbReference type="Proteomes" id="UP001649230">
    <property type="component" value="Chromosome"/>
</dbReference>
<evidence type="ECO:0000313" key="1">
    <source>
        <dbReference type="EMBL" id="UJF35756.1"/>
    </source>
</evidence>
<sequence>MIAMVTDDIKGGRLVRDVFNSYGLQVLTAGSVIDMSALTLLLKHHIEYVHVEFDTAPSLNSEDMLNK</sequence>
<organism evidence="1 2">
    <name type="scientific">Paenibacillus hexagrammi</name>
    <dbReference type="NCBI Taxonomy" id="2908839"/>
    <lineage>
        <taxon>Bacteria</taxon>
        <taxon>Bacillati</taxon>
        <taxon>Bacillota</taxon>
        <taxon>Bacilli</taxon>
        <taxon>Bacillales</taxon>
        <taxon>Paenibacillaceae</taxon>
        <taxon>Paenibacillus</taxon>
    </lineage>
</organism>
<keyword evidence="2" id="KW-1185">Reference proteome</keyword>
<dbReference type="RefSeq" id="WP_235122313.1">
    <property type="nucleotide sequence ID" value="NZ_CP090978.1"/>
</dbReference>
<name>A0ABY3SP79_9BACL</name>
<dbReference type="EMBL" id="CP090978">
    <property type="protein sequence ID" value="UJF35756.1"/>
    <property type="molecule type" value="Genomic_DNA"/>
</dbReference>
<reference evidence="1 2" key="1">
    <citation type="journal article" date="2024" name="Int. J. Syst. Evol. Microbiol.">
        <title>Paenibacillus hexagrammi sp. nov., a novel bacterium isolated from the gut content of Hexagrammos agrammus.</title>
        <authorList>
            <person name="Jung H.K."/>
            <person name="Kim D.G."/>
            <person name="Zin H."/>
            <person name="Park J."/>
            <person name="Jung H."/>
            <person name="Kim Y.O."/>
            <person name="Kong H.J."/>
            <person name="Kim J.W."/>
            <person name="Kim Y.S."/>
        </authorList>
    </citation>
    <scope>NUCLEOTIDE SEQUENCE [LARGE SCALE GENOMIC DNA]</scope>
    <source>
        <strain evidence="1 2">YPD9-1</strain>
    </source>
</reference>